<feature type="region of interest" description="Disordered" evidence="3">
    <location>
        <begin position="170"/>
        <end position="236"/>
    </location>
</feature>
<feature type="compositionally biased region" description="Acidic residues" evidence="3">
    <location>
        <begin position="80"/>
        <end position="136"/>
    </location>
</feature>
<dbReference type="PANTHER" id="PTHR24104:SF50">
    <property type="entry name" value="SMP-30_GLUCONOLACTONASE_LRE-LIKE REGION DOMAIN-CONTAINING PROTEIN"/>
    <property type="match status" value="1"/>
</dbReference>
<protein>
    <recommendedName>
        <fullName evidence="6">IPT/TIG domain-containing protein</fullName>
    </recommendedName>
</protein>
<dbReference type="Pfam" id="PF01436">
    <property type="entry name" value="NHL"/>
    <property type="match status" value="1"/>
</dbReference>
<dbReference type="eggNOG" id="KOG2177">
    <property type="taxonomic scope" value="Eukaryota"/>
</dbReference>
<evidence type="ECO:0000313" key="5">
    <source>
        <dbReference type="EMBL" id="EEN41932.1"/>
    </source>
</evidence>
<dbReference type="InParanoid" id="C3ZZV1"/>
<dbReference type="InterPro" id="IPR001258">
    <property type="entry name" value="NHL_repeat"/>
</dbReference>
<feature type="transmembrane region" description="Helical" evidence="4">
    <location>
        <begin position="280"/>
        <end position="304"/>
    </location>
</feature>
<organism>
    <name type="scientific">Branchiostoma floridae</name>
    <name type="common">Florida lancelet</name>
    <name type="synonym">Amphioxus</name>
    <dbReference type="NCBI Taxonomy" id="7739"/>
    <lineage>
        <taxon>Eukaryota</taxon>
        <taxon>Metazoa</taxon>
        <taxon>Chordata</taxon>
        <taxon>Cephalochordata</taxon>
        <taxon>Leptocardii</taxon>
        <taxon>Amphioxiformes</taxon>
        <taxon>Branchiostomatidae</taxon>
        <taxon>Branchiostoma</taxon>
    </lineage>
</organism>
<feature type="region of interest" description="Disordered" evidence="3">
    <location>
        <begin position="1"/>
        <end position="60"/>
    </location>
</feature>
<dbReference type="Gene3D" id="2.120.10.30">
    <property type="entry name" value="TolB, C-terminal domain"/>
    <property type="match status" value="1"/>
</dbReference>
<reference evidence="5" key="1">
    <citation type="journal article" date="2008" name="Nature">
        <title>The amphioxus genome and the evolution of the chordate karyotype.</title>
        <authorList>
            <consortium name="US DOE Joint Genome Institute (JGI-PGF)"/>
            <person name="Putnam N.H."/>
            <person name="Butts T."/>
            <person name="Ferrier D.E.K."/>
            <person name="Furlong R.F."/>
            <person name="Hellsten U."/>
            <person name="Kawashima T."/>
            <person name="Robinson-Rechavi M."/>
            <person name="Shoguchi E."/>
            <person name="Terry A."/>
            <person name="Yu J.-K."/>
            <person name="Benito-Gutierrez E.L."/>
            <person name="Dubchak I."/>
            <person name="Garcia-Fernandez J."/>
            <person name="Gibson-Brown J.J."/>
            <person name="Grigoriev I.V."/>
            <person name="Horton A.C."/>
            <person name="de Jong P.J."/>
            <person name="Jurka J."/>
            <person name="Kapitonov V.V."/>
            <person name="Kohara Y."/>
            <person name="Kuroki Y."/>
            <person name="Lindquist E."/>
            <person name="Lucas S."/>
            <person name="Osoegawa K."/>
            <person name="Pennacchio L.A."/>
            <person name="Salamov A.A."/>
            <person name="Satou Y."/>
            <person name="Sauka-Spengler T."/>
            <person name="Schmutz J."/>
            <person name="Shin-I T."/>
            <person name="Toyoda A."/>
            <person name="Bronner-Fraser M."/>
            <person name="Fujiyama A."/>
            <person name="Holland L.Z."/>
            <person name="Holland P.W.H."/>
            <person name="Satoh N."/>
            <person name="Rokhsar D.S."/>
        </authorList>
    </citation>
    <scope>NUCLEOTIDE SEQUENCE [LARGE SCALE GENOMIC DNA]</scope>
    <source>
        <strain evidence="5">S238N-H82</strain>
        <tissue evidence="5">Testes</tissue>
    </source>
</reference>
<evidence type="ECO:0000256" key="3">
    <source>
        <dbReference type="SAM" id="MobiDB-lite"/>
    </source>
</evidence>
<evidence type="ECO:0000256" key="1">
    <source>
        <dbReference type="ARBA" id="ARBA00022737"/>
    </source>
</evidence>
<dbReference type="SUPFAM" id="SSF101898">
    <property type="entry name" value="NHL repeat"/>
    <property type="match status" value="1"/>
</dbReference>
<name>C3ZZV1_BRAFL</name>
<proteinExistence type="predicted"/>
<keyword evidence="4" id="KW-0812">Transmembrane</keyword>
<feature type="region of interest" description="Disordered" evidence="3">
    <location>
        <begin position="76"/>
        <end position="152"/>
    </location>
</feature>
<evidence type="ECO:0000256" key="2">
    <source>
        <dbReference type="PROSITE-ProRule" id="PRU00504"/>
    </source>
</evidence>
<feature type="compositionally biased region" description="Polar residues" evidence="3">
    <location>
        <begin position="186"/>
        <end position="205"/>
    </location>
</feature>
<dbReference type="PANTHER" id="PTHR24104">
    <property type="entry name" value="E3 UBIQUITIN-PROTEIN LIGASE NHLRC1-RELATED"/>
    <property type="match status" value="1"/>
</dbReference>
<dbReference type="InterPro" id="IPR050952">
    <property type="entry name" value="TRIM-NHL_E3_ligases"/>
</dbReference>
<gene>
    <name evidence="5" type="ORF">BRAFLDRAFT_90331</name>
</gene>
<keyword evidence="1" id="KW-0677">Repeat</keyword>
<keyword evidence="4" id="KW-0472">Membrane</keyword>
<dbReference type="InterPro" id="IPR011042">
    <property type="entry name" value="6-blade_b-propeller_TolB-like"/>
</dbReference>
<sequence length="607" mass="66194">MATNTRDPNPMYKHSTQTSSGKEAVNSRDPNPAYPQHAPTPPLNVSTEPASSEGAPCLQPCASASAQQNNVHLTCVLSNTDDDDGGCDDDDGGGDDDDGGGDDGEEEEDDGEDAADDDDGRGGDEDDDDDYMDVDDAVASSRGQVPDDILEDSDIEPYAVAYMDQHDLTFGEDSGETQSKSSSSSNIGISTRRQPESQQSTNNADISAFAVNDDDTREARHLQNSPNPNVTHAQNAPIPISTRAQNALRPNPMYGQNAPTPAYVPNAEQEPACECNRLRVYVAIVAAIMVFIWIMGGIFAAIYFKTDPHNHQKMRSVNCSIGQNVAPTLTATSKTNDKITIGGKGFYPGKFIEPRGVAVSSEEIFVSDMKNKRVQVFSMSGVYLRLFPTILLGKNGEAMFPTDVAIDGEGLVWVVGRPYVGEDVLFVVQYDPNGVPVTKVDVQCWAWYPNIAVDANNNKIVVETSDEIWIFLTNSSFERRFGKDQELEIDYVTTNKDGDVLVTDYTSRGVYVYTNSGNLRFRFGGRGSAEAQFRFPRGICTDRFGNILVANQGNGRVDMFTSRGKFVRSVVKINNPFGIALGPDGQLVVTNVYRHSITIFPSHMVYP</sequence>
<evidence type="ECO:0008006" key="6">
    <source>
        <dbReference type="Google" id="ProtNLM"/>
    </source>
</evidence>
<dbReference type="PROSITE" id="PS51125">
    <property type="entry name" value="NHL"/>
    <property type="match status" value="2"/>
</dbReference>
<dbReference type="CDD" id="cd05819">
    <property type="entry name" value="NHL"/>
    <property type="match status" value="1"/>
</dbReference>
<feature type="repeat" description="NHL" evidence="2">
    <location>
        <begin position="338"/>
        <end position="380"/>
    </location>
</feature>
<keyword evidence="4" id="KW-1133">Transmembrane helix</keyword>
<dbReference type="FunFam" id="2.120.10.30:FF:000064">
    <property type="entry name" value="Uncharacterized protein"/>
    <property type="match status" value="1"/>
</dbReference>
<dbReference type="AlphaFoldDB" id="C3ZZV1"/>
<feature type="repeat" description="NHL" evidence="2">
    <location>
        <begin position="520"/>
        <end position="563"/>
    </location>
</feature>
<accession>C3ZZV1</accession>
<feature type="compositionally biased region" description="Polar residues" evidence="3">
    <location>
        <begin position="222"/>
        <end position="234"/>
    </location>
</feature>
<evidence type="ECO:0000256" key="4">
    <source>
        <dbReference type="SAM" id="Phobius"/>
    </source>
</evidence>
<dbReference type="EMBL" id="GG666768">
    <property type="protein sequence ID" value="EEN41932.1"/>
    <property type="molecule type" value="Genomic_DNA"/>
</dbReference>